<evidence type="ECO:0000313" key="16">
    <source>
        <dbReference type="EMBL" id="CAI5450162.1"/>
    </source>
</evidence>
<dbReference type="SUPFAM" id="SSF56112">
    <property type="entry name" value="Protein kinase-like (PK-like)"/>
    <property type="match status" value="1"/>
</dbReference>
<comment type="cofactor">
    <cofactor evidence="11">
        <name>Zn(2+)</name>
        <dbReference type="ChEBI" id="CHEBI:29105"/>
    </cofactor>
    <text evidence="11">Binds 1 zinc ion per subunit.</text>
</comment>
<keyword evidence="6" id="KW-0378">Hydrolase</keyword>
<dbReference type="CDD" id="cd09601">
    <property type="entry name" value="M1_APN-Q_like"/>
    <property type="match status" value="1"/>
</dbReference>
<feature type="active site" description="Proton acceptor" evidence="10">
    <location>
        <position position="371"/>
    </location>
</feature>
<dbReference type="GO" id="GO:0043171">
    <property type="term" value="P:peptide catabolic process"/>
    <property type="evidence" value="ECO:0007669"/>
    <property type="project" value="TreeGrafter"/>
</dbReference>
<dbReference type="PANTHER" id="PTHR11533">
    <property type="entry name" value="PROTEASE M1 ZINC METALLOPROTEASE"/>
    <property type="match status" value="1"/>
</dbReference>
<keyword evidence="3" id="KW-0645">Protease</keyword>
<evidence type="ECO:0000256" key="14">
    <source>
        <dbReference type="SAM" id="Phobius"/>
    </source>
</evidence>
<keyword evidence="2" id="KW-0031">Aminopeptidase</keyword>
<keyword evidence="17" id="KW-1185">Reference proteome</keyword>
<dbReference type="InterPro" id="IPR011009">
    <property type="entry name" value="Kinase-like_dom_sf"/>
</dbReference>
<feature type="transmembrane region" description="Helical" evidence="14">
    <location>
        <begin position="12"/>
        <end position="34"/>
    </location>
</feature>
<comment type="similarity">
    <text evidence="1">Belongs to the peptidase M1 family.</text>
</comment>
<evidence type="ECO:0000259" key="15">
    <source>
        <dbReference type="PROSITE" id="PS50011"/>
    </source>
</evidence>
<dbReference type="FunFam" id="1.10.390.10:FF:000013">
    <property type="entry name" value="Aminopeptidase N"/>
    <property type="match status" value="1"/>
</dbReference>
<dbReference type="Gene3D" id="3.30.200.20">
    <property type="entry name" value="Phosphorylase Kinase, domain 1"/>
    <property type="match status" value="1"/>
</dbReference>
<dbReference type="PROSITE" id="PS50011">
    <property type="entry name" value="PROTEIN_KINASE_DOM"/>
    <property type="match status" value="1"/>
</dbReference>
<dbReference type="Gene3D" id="2.60.40.1910">
    <property type="match status" value="1"/>
</dbReference>
<keyword evidence="14" id="KW-0812">Transmembrane</keyword>
<dbReference type="GO" id="GO:0005737">
    <property type="term" value="C:cytoplasm"/>
    <property type="evidence" value="ECO:0007669"/>
    <property type="project" value="TreeGrafter"/>
</dbReference>
<feature type="binding site" evidence="11">
    <location>
        <position position="393"/>
    </location>
    <ligand>
        <name>Zn(2+)</name>
        <dbReference type="ChEBI" id="CHEBI:29105"/>
        <note>catalytic</note>
    </ligand>
</feature>
<keyword evidence="14" id="KW-1133">Transmembrane helix</keyword>
<accession>A0A9P1N716</accession>
<proteinExistence type="inferred from homology"/>
<dbReference type="GO" id="GO:0016020">
    <property type="term" value="C:membrane"/>
    <property type="evidence" value="ECO:0007669"/>
    <property type="project" value="TreeGrafter"/>
</dbReference>
<reference evidence="16" key="1">
    <citation type="submission" date="2022-11" db="EMBL/GenBank/DDBJ databases">
        <authorList>
            <person name="Kikuchi T."/>
        </authorList>
    </citation>
    <scope>NUCLEOTIDE SEQUENCE</scope>
    <source>
        <strain evidence="16">PS1010</strain>
    </source>
</reference>
<feature type="site" description="Transition state stabilizer" evidence="12">
    <location>
        <position position="464"/>
    </location>
</feature>
<keyword evidence="8 13" id="KW-0067">ATP-binding</keyword>
<evidence type="ECO:0000256" key="8">
    <source>
        <dbReference type="ARBA" id="ARBA00022840"/>
    </source>
</evidence>
<keyword evidence="9" id="KW-0482">Metalloprotease</keyword>
<dbReference type="InterPro" id="IPR008271">
    <property type="entry name" value="Ser/Thr_kinase_AS"/>
</dbReference>
<evidence type="ECO:0000256" key="11">
    <source>
        <dbReference type="PIRSR" id="PIRSR634016-3"/>
    </source>
</evidence>
<dbReference type="InterPro" id="IPR000719">
    <property type="entry name" value="Prot_kinase_dom"/>
</dbReference>
<dbReference type="SUPFAM" id="SSF63737">
    <property type="entry name" value="Leukotriene A4 hydrolase N-terminal domain"/>
    <property type="match status" value="1"/>
</dbReference>
<gene>
    <name evidence="16" type="ORF">CAMP_LOCUS12799</name>
</gene>
<dbReference type="InterPro" id="IPR034016">
    <property type="entry name" value="M1_APN-typ"/>
</dbReference>
<dbReference type="GO" id="GO:0042277">
    <property type="term" value="F:peptide binding"/>
    <property type="evidence" value="ECO:0007669"/>
    <property type="project" value="TreeGrafter"/>
</dbReference>
<dbReference type="OrthoDB" id="10031169at2759"/>
<keyword evidence="5 13" id="KW-0547">Nucleotide-binding</keyword>
<dbReference type="Proteomes" id="UP001152747">
    <property type="component" value="Unassembled WGS sequence"/>
</dbReference>
<feature type="binding site" evidence="13">
    <location>
        <position position="833"/>
    </location>
    <ligand>
        <name>ATP</name>
        <dbReference type="ChEBI" id="CHEBI:30616"/>
    </ligand>
</feature>
<evidence type="ECO:0000256" key="12">
    <source>
        <dbReference type="PIRSR" id="PIRSR634016-4"/>
    </source>
</evidence>
<dbReference type="PROSITE" id="PS00108">
    <property type="entry name" value="PROTEIN_KINASE_ST"/>
    <property type="match status" value="1"/>
</dbReference>
<dbReference type="InterPro" id="IPR017441">
    <property type="entry name" value="Protein_kinase_ATP_BS"/>
</dbReference>
<dbReference type="Gene3D" id="1.25.50.20">
    <property type="match status" value="1"/>
</dbReference>
<dbReference type="PRINTS" id="PR00756">
    <property type="entry name" value="ALADIPTASE"/>
</dbReference>
<dbReference type="InterPro" id="IPR001930">
    <property type="entry name" value="Peptidase_M1"/>
</dbReference>
<evidence type="ECO:0000256" key="9">
    <source>
        <dbReference type="ARBA" id="ARBA00023049"/>
    </source>
</evidence>
<protein>
    <recommendedName>
        <fullName evidence="15">Protein kinase domain-containing protein</fullName>
    </recommendedName>
</protein>
<dbReference type="InterPro" id="IPR045357">
    <property type="entry name" value="Aminopeptidase_N-like_N"/>
</dbReference>
<organism evidence="16 17">
    <name type="scientific">Caenorhabditis angaria</name>
    <dbReference type="NCBI Taxonomy" id="860376"/>
    <lineage>
        <taxon>Eukaryota</taxon>
        <taxon>Metazoa</taxon>
        <taxon>Ecdysozoa</taxon>
        <taxon>Nematoda</taxon>
        <taxon>Chromadorea</taxon>
        <taxon>Rhabditida</taxon>
        <taxon>Rhabditina</taxon>
        <taxon>Rhabditomorpha</taxon>
        <taxon>Rhabditoidea</taxon>
        <taxon>Rhabditidae</taxon>
        <taxon>Peloderinae</taxon>
        <taxon>Caenorhabditis</taxon>
    </lineage>
</organism>
<keyword evidence="14" id="KW-0472">Membrane</keyword>
<dbReference type="Gene3D" id="1.10.390.10">
    <property type="entry name" value="Neutral Protease Domain 2"/>
    <property type="match status" value="1"/>
</dbReference>
<evidence type="ECO:0000256" key="3">
    <source>
        <dbReference type="ARBA" id="ARBA00022670"/>
    </source>
</evidence>
<evidence type="ECO:0000256" key="1">
    <source>
        <dbReference type="ARBA" id="ARBA00010136"/>
    </source>
</evidence>
<dbReference type="GO" id="GO:0004672">
    <property type="term" value="F:protein kinase activity"/>
    <property type="evidence" value="ECO:0007669"/>
    <property type="project" value="InterPro"/>
</dbReference>
<sequence>MTIIKMIKEKKLFLITISLIIIILLSIGIIVYFMSKSESKPEKHAEHQHFDEIVTTTQKIGPFHHVILLKNDDLRIFELPKNLEPIKYDLMIRYIEKTFDGELKIKIKVLEATNIITLNSEELTIRNVTIDINQLEYLHIHQNYIEIVLIEELVKDSEFEIIINYSGNIRNDSRGFYNSSYFDEKNELKIALATQMEPNSARLVVPCFDEPIYKAIWKLTIIHSNETKAFSNAELEDQEDDDGSSGQIVSKFQDSPKMSSYLLAFVISDFACISKNTTKNAIKIRVCSKPEEKDNLNLALDTAIKILDNFETTFGVPYPLGKLDMIEVKEFRSGAMENWGLIIYKEGKLSYNEEMNNLEDKRMIQTVIAHEIAHQWFGNLVTMKNWNQLWLNEGFATLYQLYGADIANSGAYKWDTQFLLNSQKSAFDFEFESLRKPEKFKNHPVSFKLGENDNIREFFDRITYRKAGSILLMIRKVIGTSVFDKAIRSYLNSSQFENVDEDILFKHFQDAYDIEIPGKSWDLAAFAKSWTENVMFPVVRVEEFNETHLEIKQMKLSYDMKTKRKLLTPITNQSWEIPIFYRKDQEENVEFLWLKKNPIIINASQIILNIDSDCYYRVDYNESIWNLISEQLNEDETVYSVKTRFRLLEDAMFFKKHLEIDDYLKNEKEKLPILAYLKKKEKNWKVFDKHRKFRKGWQFIEDNYNKENEKIDQVETTYQIIEIECRFKNCLPDAQKYIDQMKKCAPNVQISKCSKVPGQFRRLVYCIGKAYDEEFRNLVEEWKKVERRAEKLVGETVKSENGNQYEIRRFLGAGAFGQIYEVHNGDQQPLAMKINRKIKIEHHRAETNIMNMIAKEAEAKNIVKIHDFGALKNEKSTESVYDGYIIMNLLGPSIFHVLEAEKQACFENCDIRQIGFQVCTAMEYLESRGLVHLDLKPENVCFVKMNNSVRSRTSQGNHRFIKMEDNQTCLIDFGTARKFVESESWVNVDAQTQNYRAIEVFLGLGFNEKSDVWSFGCLLFELYTGQLLFFGDEKENSEESQIDVIQSVLRRAIPYYMYEKAYDVGSKKVKISKTALSFHRFNYTPLLDIEPIYTNVRHNDLIGIQLFNLILDCLEMDPEDRPEFADIIENRFFDDVNEIVQID</sequence>
<dbReference type="PANTHER" id="PTHR11533:SF299">
    <property type="entry name" value="AMINOPEPTIDASE"/>
    <property type="match status" value="1"/>
</dbReference>
<dbReference type="Gene3D" id="1.10.510.10">
    <property type="entry name" value="Transferase(Phosphotransferase) domain 1"/>
    <property type="match status" value="1"/>
</dbReference>
<dbReference type="GO" id="GO:0008270">
    <property type="term" value="F:zinc ion binding"/>
    <property type="evidence" value="ECO:0007669"/>
    <property type="project" value="InterPro"/>
</dbReference>
<dbReference type="Pfam" id="PF01433">
    <property type="entry name" value="Peptidase_M1"/>
    <property type="match status" value="1"/>
</dbReference>
<dbReference type="GO" id="GO:0005615">
    <property type="term" value="C:extracellular space"/>
    <property type="evidence" value="ECO:0007669"/>
    <property type="project" value="TreeGrafter"/>
</dbReference>
<evidence type="ECO:0000256" key="10">
    <source>
        <dbReference type="PIRSR" id="PIRSR634016-1"/>
    </source>
</evidence>
<feature type="domain" description="Protein kinase" evidence="15">
    <location>
        <begin position="805"/>
        <end position="1133"/>
    </location>
</feature>
<dbReference type="InterPro" id="IPR027268">
    <property type="entry name" value="Peptidase_M4/M1_CTD_sf"/>
</dbReference>
<keyword evidence="4 11" id="KW-0479">Metal-binding</keyword>
<dbReference type="InterPro" id="IPR014782">
    <property type="entry name" value="Peptidase_M1_dom"/>
</dbReference>
<comment type="caution">
    <text evidence="16">The sequence shown here is derived from an EMBL/GenBank/DDBJ whole genome shotgun (WGS) entry which is preliminary data.</text>
</comment>
<evidence type="ECO:0000313" key="17">
    <source>
        <dbReference type="Proteomes" id="UP001152747"/>
    </source>
</evidence>
<name>A0A9P1N716_9PELO</name>
<evidence type="ECO:0000256" key="4">
    <source>
        <dbReference type="ARBA" id="ARBA00022723"/>
    </source>
</evidence>
<keyword evidence="7 11" id="KW-0862">Zinc</keyword>
<dbReference type="Gene3D" id="2.60.40.1730">
    <property type="entry name" value="tricorn interacting facor f3 domain"/>
    <property type="match status" value="1"/>
</dbReference>
<dbReference type="GO" id="GO:0005524">
    <property type="term" value="F:ATP binding"/>
    <property type="evidence" value="ECO:0007669"/>
    <property type="project" value="UniProtKB-UniRule"/>
</dbReference>
<dbReference type="EMBL" id="CANHGI010000005">
    <property type="protein sequence ID" value="CAI5450162.1"/>
    <property type="molecule type" value="Genomic_DNA"/>
</dbReference>
<feature type="binding site" evidence="11">
    <location>
        <position position="374"/>
    </location>
    <ligand>
        <name>Zn(2+)</name>
        <dbReference type="ChEBI" id="CHEBI:29105"/>
        <note>catalytic</note>
    </ligand>
</feature>
<evidence type="ECO:0000256" key="7">
    <source>
        <dbReference type="ARBA" id="ARBA00022833"/>
    </source>
</evidence>
<dbReference type="InterPro" id="IPR050344">
    <property type="entry name" value="Peptidase_M1_aminopeptidases"/>
</dbReference>
<feature type="binding site" evidence="11">
    <location>
        <position position="370"/>
    </location>
    <ligand>
        <name>Zn(2+)</name>
        <dbReference type="ChEBI" id="CHEBI:29105"/>
        <note>catalytic</note>
    </ligand>
</feature>
<dbReference type="SUPFAM" id="SSF55486">
    <property type="entry name" value="Metalloproteases ('zincins'), catalytic domain"/>
    <property type="match status" value="1"/>
</dbReference>
<dbReference type="GO" id="GO:0070006">
    <property type="term" value="F:metalloaminopeptidase activity"/>
    <property type="evidence" value="ECO:0007669"/>
    <property type="project" value="TreeGrafter"/>
</dbReference>
<dbReference type="Pfam" id="PF00069">
    <property type="entry name" value="Pkinase"/>
    <property type="match status" value="1"/>
</dbReference>
<dbReference type="GO" id="GO:0006508">
    <property type="term" value="P:proteolysis"/>
    <property type="evidence" value="ECO:0007669"/>
    <property type="project" value="UniProtKB-KW"/>
</dbReference>
<evidence type="ECO:0000256" key="6">
    <source>
        <dbReference type="ARBA" id="ARBA00022801"/>
    </source>
</evidence>
<evidence type="ECO:0000256" key="5">
    <source>
        <dbReference type="ARBA" id="ARBA00022741"/>
    </source>
</evidence>
<dbReference type="Pfam" id="PF17900">
    <property type="entry name" value="Peptidase_M1_N"/>
    <property type="match status" value="1"/>
</dbReference>
<evidence type="ECO:0000256" key="2">
    <source>
        <dbReference type="ARBA" id="ARBA00022438"/>
    </source>
</evidence>
<dbReference type="AlphaFoldDB" id="A0A9P1N716"/>
<dbReference type="InterPro" id="IPR042097">
    <property type="entry name" value="Aminopeptidase_N-like_N_sf"/>
</dbReference>
<evidence type="ECO:0000256" key="13">
    <source>
        <dbReference type="PROSITE-ProRule" id="PRU10141"/>
    </source>
</evidence>
<dbReference type="SMART" id="SM00220">
    <property type="entry name" value="S_TKc"/>
    <property type="match status" value="1"/>
</dbReference>
<dbReference type="PROSITE" id="PS00107">
    <property type="entry name" value="PROTEIN_KINASE_ATP"/>
    <property type="match status" value="1"/>
</dbReference>